<dbReference type="PANTHER" id="PTHR11709">
    <property type="entry name" value="MULTI-COPPER OXIDASE"/>
    <property type="match status" value="1"/>
</dbReference>
<name>A0A8H3E2H0_9AGAM</name>
<evidence type="ECO:0000259" key="19">
    <source>
        <dbReference type="Pfam" id="PF07731"/>
    </source>
</evidence>
<dbReference type="AlphaFoldDB" id="A0A8H3E2H0"/>
<sequence>MARTTFLITLLPFVSAVVARTVEHNFKISNGKIAPDGVERVGTLVNDMYPGPLICADKGDTLKINVQNELTDSSMYRTTSIVSLYSLPAFGHAELLRSTGMVFYKVEMLTKMDLRGSLSAQLFRKSHILTLCLWVNRRELIGITATLTAFAVHSLFVVCYFIQGSMAISHLIVTIDPQDPHRQLYDVDDDKTVLVIGDWYHDSSKNILESRNRTRQQPDSATINGKGIFDPNNTPANPNTLYALKVQQGKRYRLRIINTSAVSAYRVSIQGHKLKVIAADGVSTQPYDIDAFDIIAGQRIDCIVEANQTPQTYWINAPLTNVANKTAQALLIYEGSTSSYQPPKGSYNKWNISQANIDYWKQKETYGPRSERSVNEVRALGTDHRMHSRNMDKHNGIIRRQEQATTNQNAMVVMDESKLVPLANPGAACGPNPADLVLNLTFGLASVLRCDWMINGIPYQAPSTPTLLKILTDRDSVTESDFARSEHTIILPENKCIEFNIKGNTGLGIVHPIHLHGHTFDVVQFGNNTPNYVNPPRRDVVGATDDGVRIQFKTDNPGPWFLHCHIDWHLAEGFAMVFAEAPESIKAGPQSVVVNPQWEGLCKKYSELPAGFE</sequence>
<dbReference type="InterPro" id="IPR011706">
    <property type="entry name" value="Cu-oxidase_C"/>
</dbReference>
<dbReference type="GO" id="GO:0005507">
    <property type="term" value="F:copper ion binding"/>
    <property type="evidence" value="ECO:0007669"/>
    <property type="project" value="InterPro"/>
</dbReference>
<feature type="compositionally biased region" description="Polar residues" evidence="15">
    <location>
        <begin position="213"/>
        <end position="223"/>
    </location>
</feature>
<evidence type="ECO:0000256" key="17">
    <source>
        <dbReference type="SAM" id="SignalP"/>
    </source>
</evidence>
<evidence type="ECO:0000259" key="18">
    <source>
        <dbReference type="Pfam" id="PF00394"/>
    </source>
</evidence>
<feature type="region of interest" description="Disordered" evidence="15">
    <location>
        <begin position="211"/>
        <end position="230"/>
    </location>
</feature>
<evidence type="ECO:0000259" key="20">
    <source>
        <dbReference type="Pfam" id="PF07732"/>
    </source>
</evidence>
<feature type="signal peptide" evidence="17">
    <location>
        <begin position="1"/>
        <end position="19"/>
    </location>
</feature>
<organism evidence="21 22">
    <name type="scientific">Rhizoctonia solani</name>
    <dbReference type="NCBI Taxonomy" id="456999"/>
    <lineage>
        <taxon>Eukaryota</taxon>
        <taxon>Fungi</taxon>
        <taxon>Dikarya</taxon>
        <taxon>Basidiomycota</taxon>
        <taxon>Agaricomycotina</taxon>
        <taxon>Agaricomycetes</taxon>
        <taxon>Cantharellales</taxon>
        <taxon>Ceratobasidiaceae</taxon>
        <taxon>Rhizoctonia</taxon>
    </lineage>
</organism>
<keyword evidence="16" id="KW-1133">Transmembrane helix</keyword>
<gene>
    <name evidence="21" type="ORF">RDB_LOCUS122210</name>
</gene>
<dbReference type="SUPFAM" id="SSF49503">
    <property type="entry name" value="Cupredoxins"/>
    <property type="match status" value="3"/>
</dbReference>
<evidence type="ECO:0000256" key="5">
    <source>
        <dbReference type="ARBA" id="ARBA00010609"/>
    </source>
</evidence>
<dbReference type="Pfam" id="PF00394">
    <property type="entry name" value="Cu-oxidase"/>
    <property type="match status" value="1"/>
</dbReference>
<feature type="domain" description="Plastocyanin-like" evidence="18">
    <location>
        <begin position="191"/>
        <end position="335"/>
    </location>
</feature>
<protein>
    <recommendedName>
        <fullName evidence="7">laccase</fullName>
        <ecNumber evidence="7">1.10.3.2</ecNumber>
    </recommendedName>
</protein>
<proteinExistence type="inferred from homology"/>
<dbReference type="Gene3D" id="2.60.40.420">
    <property type="entry name" value="Cupredoxins - blue copper proteins"/>
    <property type="match status" value="3"/>
</dbReference>
<evidence type="ECO:0000256" key="4">
    <source>
        <dbReference type="ARBA" id="ARBA00004613"/>
    </source>
</evidence>
<comment type="cofactor">
    <cofactor evidence="2">
        <name>Cu cation</name>
        <dbReference type="ChEBI" id="CHEBI:23378"/>
    </cofactor>
</comment>
<dbReference type="InterPro" id="IPR045087">
    <property type="entry name" value="Cu-oxidase_fam"/>
</dbReference>
<keyword evidence="14" id="KW-0325">Glycoprotein</keyword>
<comment type="function">
    <text evidence="3">Lignin degradation and detoxification of lignin-derived products.</text>
</comment>
<feature type="chain" id="PRO_5034677962" description="laccase" evidence="17">
    <location>
        <begin position="20"/>
        <end position="613"/>
    </location>
</feature>
<evidence type="ECO:0000313" key="22">
    <source>
        <dbReference type="Proteomes" id="UP000663827"/>
    </source>
</evidence>
<evidence type="ECO:0000256" key="2">
    <source>
        <dbReference type="ARBA" id="ARBA00001935"/>
    </source>
</evidence>
<evidence type="ECO:0000256" key="14">
    <source>
        <dbReference type="ARBA" id="ARBA00023180"/>
    </source>
</evidence>
<comment type="subunit">
    <text evidence="6">Homodimer.</text>
</comment>
<keyword evidence="12" id="KW-0186">Copper</keyword>
<evidence type="ECO:0000313" key="21">
    <source>
        <dbReference type="EMBL" id="CAE7186060.1"/>
    </source>
</evidence>
<keyword evidence="11" id="KW-0560">Oxidoreductase</keyword>
<keyword evidence="16" id="KW-0472">Membrane</keyword>
<dbReference type="GO" id="GO:0052716">
    <property type="term" value="F:hydroquinone:oxygen oxidoreductase activity"/>
    <property type="evidence" value="ECO:0007669"/>
    <property type="project" value="UniProtKB-EC"/>
</dbReference>
<comment type="catalytic activity">
    <reaction evidence="1">
        <text>4 hydroquinone + O2 = 4 benzosemiquinone + 2 H2O</text>
        <dbReference type="Rhea" id="RHEA:11276"/>
        <dbReference type="ChEBI" id="CHEBI:15377"/>
        <dbReference type="ChEBI" id="CHEBI:15379"/>
        <dbReference type="ChEBI" id="CHEBI:17594"/>
        <dbReference type="ChEBI" id="CHEBI:17977"/>
        <dbReference type="EC" id="1.10.3.2"/>
    </reaction>
</comment>
<keyword evidence="9" id="KW-0479">Metal-binding</keyword>
<keyword evidence="13" id="KW-1015">Disulfide bond</keyword>
<keyword evidence="10 17" id="KW-0732">Signal</keyword>
<feature type="transmembrane region" description="Helical" evidence="16">
    <location>
        <begin position="140"/>
        <end position="162"/>
    </location>
</feature>
<dbReference type="EMBL" id="CAJNJQ010002832">
    <property type="protein sequence ID" value="CAE7186060.1"/>
    <property type="molecule type" value="Genomic_DNA"/>
</dbReference>
<evidence type="ECO:0000256" key="16">
    <source>
        <dbReference type="SAM" id="Phobius"/>
    </source>
</evidence>
<evidence type="ECO:0000256" key="1">
    <source>
        <dbReference type="ARBA" id="ARBA00000349"/>
    </source>
</evidence>
<dbReference type="Pfam" id="PF07731">
    <property type="entry name" value="Cu-oxidase_2"/>
    <property type="match status" value="1"/>
</dbReference>
<evidence type="ECO:0000256" key="13">
    <source>
        <dbReference type="ARBA" id="ARBA00023157"/>
    </source>
</evidence>
<evidence type="ECO:0000256" key="6">
    <source>
        <dbReference type="ARBA" id="ARBA00011738"/>
    </source>
</evidence>
<keyword evidence="16" id="KW-0812">Transmembrane</keyword>
<dbReference type="FunFam" id="2.60.40.420:FF:000045">
    <property type="entry name" value="Laccase 2"/>
    <property type="match status" value="1"/>
</dbReference>
<dbReference type="PANTHER" id="PTHR11709:SF394">
    <property type="entry name" value="FI03373P-RELATED"/>
    <property type="match status" value="1"/>
</dbReference>
<evidence type="ECO:0000256" key="15">
    <source>
        <dbReference type="SAM" id="MobiDB-lite"/>
    </source>
</evidence>
<evidence type="ECO:0000256" key="11">
    <source>
        <dbReference type="ARBA" id="ARBA00023002"/>
    </source>
</evidence>
<evidence type="ECO:0000256" key="12">
    <source>
        <dbReference type="ARBA" id="ARBA00023008"/>
    </source>
</evidence>
<evidence type="ECO:0000256" key="8">
    <source>
        <dbReference type="ARBA" id="ARBA00022525"/>
    </source>
</evidence>
<dbReference type="GO" id="GO:0005576">
    <property type="term" value="C:extracellular region"/>
    <property type="evidence" value="ECO:0007669"/>
    <property type="project" value="UniProtKB-SubCell"/>
</dbReference>
<evidence type="ECO:0000256" key="10">
    <source>
        <dbReference type="ARBA" id="ARBA00022729"/>
    </source>
</evidence>
<feature type="domain" description="Plastocyanin-like" evidence="19">
    <location>
        <begin position="461"/>
        <end position="583"/>
    </location>
</feature>
<keyword evidence="8" id="KW-0964">Secreted</keyword>
<dbReference type="Proteomes" id="UP000663827">
    <property type="component" value="Unassembled WGS sequence"/>
</dbReference>
<evidence type="ECO:0000256" key="9">
    <source>
        <dbReference type="ARBA" id="ARBA00022723"/>
    </source>
</evidence>
<accession>A0A8H3E2H0</accession>
<comment type="caution">
    <text evidence="21">The sequence shown here is derived from an EMBL/GenBank/DDBJ whole genome shotgun (WGS) entry which is preliminary data.</text>
</comment>
<dbReference type="Pfam" id="PF07732">
    <property type="entry name" value="Cu-oxidase_3"/>
    <property type="match status" value="1"/>
</dbReference>
<comment type="similarity">
    <text evidence="5">Belongs to the multicopper oxidase family.</text>
</comment>
<dbReference type="EC" id="1.10.3.2" evidence="7"/>
<dbReference type="InterPro" id="IPR011707">
    <property type="entry name" value="Cu-oxidase-like_N"/>
</dbReference>
<dbReference type="InterPro" id="IPR008972">
    <property type="entry name" value="Cupredoxin"/>
</dbReference>
<evidence type="ECO:0000256" key="3">
    <source>
        <dbReference type="ARBA" id="ARBA00002075"/>
    </source>
</evidence>
<comment type="subcellular location">
    <subcellularLocation>
        <location evidence="4">Secreted</location>
    </subcellularLocation>
</comment>
<dbReference type="InterPro" id="IPR001117">
    <property type="entry name" value="Cu-oxidase_2nd"/>
</dbReference>
<feature type="domain" description="Plastocyanin-like" evidence="20">
    <location>
        <begin position="28"/>
        <end position="73"/>
    </location>
</feature>
<reference evidence="21" key="1">
    <citation type="submission" date="2021-01" db="EMBL/GenBank/DDBJ databases">
        <authorList>
            <person name="Kaushik A."/>
        </authorList>
    </citation>
    <scope>NUCLEOTIDE SEQUENCE</scope>
    <source>
        <strain evidence="21">AG5</strain>
    </source>
</reference>
<evidence type="ECO:0000256" key="7">
    <source>
        <dbReference type="ARBA" id="ARBA00012297"/>
    </source>
</evidence>
<dbReference type="CDD" id="cd13903">
    <property type="entry name" value="CuRO_3_Tv-LCC_like"/>
    <property type="match status" value="1"/>
</dbReference>